<proteinExistence type="predicted"/>
<gene>
    <name evidence="2" type="ORF">LCGC14_1195280</name>
</gene>
<protein>
    <recommendedName>
        <fullName evidence="1">FAD linked oxidase N-terminal domain-containing protein</fullName>
    </recommendedName>
</protein>
<dbReference type="AlphaFoldDB" id="A0A0F9P0X8"/>
<sequence>MIDHSIKLKIISVVGKKYVTDDPVELYCYSHDNVSRALSWVKDEYELKADLVIKPDNANQVKQIINIANQEHLSIVSRGAGTSYGGQFLPIEGG</sequence>
<dbReference type="InterPro" id="IPR016167">
    <property type="entry name" value="FAD-bd_PCMH_sub1"/>
</dbReference>
<dbReference type="GO" id="GO:0050660">
    <property type="term" value="F:flavin adenine dinucleotide binding"/>
    <property type="evidence" value="ECO:0007669"/>
    <property type="project" value="InterPro"/>
</dbReference>
<dbReference type="Gene3D" id="3.30.43.10">
    <property type="entry name" value="Uridine Diphospho-n-acetylenolpyruvylglucosamine Reductase, domain 2"/>
    <property type="match status" value="1"/>
</dbReference>
<dbReference type="InterPro" id="IPR006094">
    <property type="entry name" value="Oxid_FAD_bind_N"/>
</dbReference>
<comment type="caution">
    <text evidence="2">The sequence shown here is derived from an EMBL/GenBank/DDBJ whole genome shotgun (WGS) entry which is preliminary data.</text>
</comment>
<reference evidence="2" key="1">
    <citation type="journal article" date="2015" name="Nature">
        <title>Complex archaea that bridge the gap between prokaryotes and eukaryotes.</title>
        <authorList>
            <person name="Spang A."/>
            <person name="Saw J.H."/>
            <person name="Jorgensen S.L."/>
            <person name="Zaremba-Niedzwiedzka K."/>
            <person name="Martijn J."/>
            <person name="Lind A.E."/>
            <person name="van Eijk R."/>
            <person name="Schleper C."/>
            <person name="Guy L."/>
            <person name="Ettema T.J."/>
        </authorList>
    </citation>
    <scope>NUCLEOTIDE SEQUENCE</scope>
</reference>
<dbReference type="EMBL" id="LAZR01006100">
    <property type="protein sequence ID" value="KKM94735.1"/>
    <property type="molecule type" value="Genomic_DNA"/>
</dbReference>
<name>A0A0F9P0X8_9ZZZZ</name>
<evidence type="ECO:0000313" key="2">
    <source>
        <dbReference type="EMBL" id="KKM94735.1"/>
    </source>
</evidence>
<accession>A0A0F9P0X8</accession>
<organism evidence="2">
    <name type="scientific">marine sediment metagenome</name>
    <dbReference type="NCBI Taxonomy" id="412755"/>
    <lineage>
        <taxon>unclassified sequences</taxon>
        <taxon>metagenomes</taxon>
        <taxon>ecological metagenomes</taxon>
    </lineage>
</organism>
<dbReference type="InterPro" id="IPR036318">
    <property type="entry name" value="FAD-bd_PCMH-like_sf"/>
</dbReference>
<evidence type="ECO:0000259" key="1">
    <source>
        <dbReference type="Pfam" id="PF01565"/>
    </source>
</evidence>
<dbReference type="SUPFAM" id="SSF56176">
    <property type="entry name" value="FAD-binding/transporter-associated domain-like"/>
    <property type="match status" value="1"/>
</dbReference>
<feature type="domain" description="FAD linked oxidase N-terminal" evidence="1">
    <location>
        <begin position="50"/>
        <end position="88"/>
    </location>
</feature>
<dbReference type="Pfam" id="PF01565">
    <property type="entry name" value="FAD_binding_4"/>
    <property type="match status" value="1"/>
</dbReference>